<feature type="site" description="Could be important to modulate the pK values of the two catalytic cysteine residues" evidence="8">
    <location>
        <position position="153"/>
    </location>
</feature>
<dbReference type="InterPro" id="IPR001653">
    <property type="entry name" value="DAP_epimerase_DapF"/>
</dbReference>
<evidence type="ECO:0000313" key="10">
    <source>
        <dbReference type="EMBL" id="TRZ29274.1"/>
    </source>
</evidence>
<comment type="pathway">
    <text evidence="1 8">Amino-acid biosynthesis; L-lysine biosynthesis via DAP pathway; DL-2,6-diaminopimelate from LL-2,6-diaminopimelate: step 1/1.</text>
</comment>
<organism evidence="10 11">
    <name type="scientific">Enterococcus avium</name>
    <name type="common">Streptococcus avium</name>
    <dbReference type="NCBI Taxonomy" id="33945"/>
    <lineage>
        <taxon>Bacteria</taxon>
        <taxon>Bacillati</taxon>
        <taxon>Bacillota</taxon>
        <taxon>Bacilli</taxon>
        <taxon>Lactobacillales</taxon>
        <taxon>Enterococcaceae</taxon>
        <taxon>Enterococcus</taxon>
    </lineage>
</organism>
<name>A0A8B5VXV8_ENTAV</name>
<evidence type="ECO:0000256" key="2">
    <source>
        <dbReference type="ARBA" id="ARBA00010219"/>
    </source>
</evidence>
<feature type="binding site" evidence="8">
    <location>
        <position position="187"/>
    </location>
    <ligand>
        <name>substrate</name>
    </ligand>
</feature>
<comment type="catalytic activity">
    <reaction evidence="7 8">
        <text>(2S,6S)-2,6-diaminopimelate = meso-2,6-diaminopimelate</text>
        <dbReference type="Rhea" id="RHEA:15393"/>
        <dbReference type="ChEBI" id="CHEBI:57609"/>
        <dbReference type="ChEBI" id="CHEBI:57791"/>
        <dbReference type="EC" id="5.1.1.7"/>
    </reaction>
</comment>
<evidence type="ECO:0000256" key="9">
    <source>
        <dbReference type="PROSITE-ProRule" id="PRU10125"/>
    </source>
</evidence>
<comment type="similarity">
    <text evidence="2 8">Belongs to the diaminopimelate epimerase family.</text>
</comment>
<comment type="subcellular location">
    <subcellularLocation>
        <location evidence="8">Cytoplasm</location>
    </subcellularLocation>
</comment>
<keyword evidence="8" id="KW-0963">Cytoplasm</keyword>
<feature type="binding site" evidence="8">
    <location>
        <begin position="216"/>
        <end position="217"/>
    </location>
    <ligand>
        <name>substrate</name>
    </ligand>
</feature>
<reference evidence="10 11" key="1">
    <citation type="submission" date="2017-10" db="EMBL/GenBank/DDBJ databases">
        <title>FDA dAtabase for Regulatory Grade micrObial Sequences (FDA-ARGOS): Supporting development and validation of Infectious Disease Dx tests.</title>
        <authorList>
            <person name="Campos J."/>
            <person name="Goldberg B."/>
            <person name="Tallon L.J."/>
            <person name="Sadzewicz L."/>
            <person name="Sengamalay N."/>
            <person name="Ott S."/>
            <person name="Godinez A."/>
            <person name="Nagaraj S."/>
            <person name="Vyas G."/>
            <person name="Aluvathingal J."/>
            <person name="Nadendla S."/>
            <person name="Geyer C."/>
            <person name="Nandy P."/>
            <person name="Hobson J."/>
            <person name="Sichtig H."/>
        </authorList>
    </citation>
    <scope>NUCLEOTIDE SEQUENCE [LARGE SCALE GENOMIC DNA]</scope>
    <source>
        <strain evidence="10 11">FDAARGOS_185</strain>
    </source>
</reference>
<feature type="active site" evidence="9">
    <location>
        <position position="76"/>
    </location>
</feature>
<dbReference type="EMBL" id="PDXQ01000002">
    <property type="protein sequence ID" value="TRZ29274.1"/>
    <property type="molecule type" value="Genomic_DNA"/>
</dbReference>
<evidence type="ECO:0000256" key="7">
    <source>
        <dbReference type="ARBA" id="ARBA00051712"/>
    </source>
</evidence>
<feature type="active site" description="Proton donor" evidence="8">
    <location>
        <position position="76"/>
    </location>
</feature>
<dbReference type="PANTHER" id="PTHR31689:SF0">
    <property type="entry name" value="DIAMINOPIMELATE EPIMERASE"/>
    <property type="match status" value="1"/>
</dbReference>
<gene>
    <name evidence="8" type="primary">dapF</name>
    <name evidence="10" type="ORF">AUF17_21595</name>
</gene>
<evidence type="ECO:0000256" key="6">
    <source>
        <dbReference type="ARBA" id="ARBA00023235"/>
    </source>
</evidence>
<keyword evidence="6 8" id="KW-0413">Isomerase</keyword>
<dbReference type="Gene3D" id="3.10.310.10">
    <property type="entry name" value="Diaminopimelate Epimerase, Chain A, domain 1"/>
    <property type="match status" value="2"/>
</dbReference>
<dbReference type="GO" id="GO:0008837">
    <property type="term" value="F:diaminopimelate epimerase activity"/>
    <property type="evidence" value="ECO:0007669"/>
    <property type="project" value="UniProtKB-UniRule"/>
</dbReference>
<dbReference type="SUPFAM" id="SSF54506">
    <property type="entry name" value="Diaminopimelate epimerase-like"/>
    <property type="match status" value="2"/>
</dbReference>
<dbReference type="PROSITE" id="PS01326">
    <property type="entry name" value="DAP_EPIMERASE"/>
    <property type="match status" value="1"/>
</dbReference>
<feature type="active site" description="Proton acceptor" evidence="8">
    <location>
        <position position="215"/>
    </location>
</feature>
<comment type="subunit">
    <text evidence="8">Homodimer.</text>
</comment>
<feature type="binding site" evidence="8">
    <location>
        <position position="67"/>
    </location>
    <ligand>
        <name>substrate</name>
    </ligand>
</feature>
<evidence type="ECO:0000256" key="5">
    <source>
        <dbReference type="ARBA" id="ARBA00023154"/>
    </source>
</evidence>
<accession>A0A8B5VXV8</accession>
<comment type="caution">
    <text evidence="10">The sequence shown here is derived from an EMBL/GenBank/DDBJ whole genome shotgun (WGS) entry which is preliminary data.</text>
</comment>
<evidence type="ECO:0000256" key="8">
    <source>
        <dbReference type="HAMAP-Rule" id="MF_00197"/>
    </source>
</evidence>
<feature type="site" description="Could be important to modulate the pK values of the two catalytic cysteine residues" evidence="8">
    <location>
        <position position="205"/>
    </location>
</feature>
<comment type="caution">
    <text evidence="8">Lacks conserved residue(s) required for the propagation of feature annotation.</text>
</comment>
<dbReference type="RefSeq" id="WP_016178231.1">
    <property type="nucleotide sequence ID" value="NZ_CAAKOH010000028.1"/>
</dbReference>
<dbReference type="PANTHER" id="PTHR31689">
    <property type="entry name" value="DIAMINOPIMELATE EPIMERASE, CHLOROPLASTIC"/>
    <property type="match status" value="1"/>
</dbReference>
<evidence type="ECO:0000256" key="1">
    <source>
        <dbReference type="ARBA" id="ARBA00005196"/>
    </source>
</evidence>
<dbReference type="EC" id="5.1.1.7" evidence="3 8"/>
<feature type="binding site" evidence="8">
    <location>
        <begin position="205"/>
        <end position="206"/>
    </location>
    <ligand>
        <name>substrate</name>
    </ligand>
</feature>
<protein>
    <recommendedName>
        <fullName evidence="3 8">Diaminopimelate epimerase</fullName>
        <shortName evidence="8">DAP epimerase</shortName>
        <ecNumber evidence="3 8">5.1.1.7</ecNumber>
    </recommendedName>
    <alternativeName>
        <fullName evidence="8">PLP-independent amino acid racemase</fullName>
    </alternativeName>
</protein>
<evidence type="ECO:0000256" key="4">
    <source>
        <dbReference type="ARBA" id="ARBA00022605"/>
    </source>
</evidence>
<feature type="binding site" evidence="8">
    <location>
        <begin position="77"/>
        <end position="78"/>
    </location>
    <ligand>
        <name>substrate</name>
    </ligand>
</feature>
<dbReference type="HAMAP" id="MF_00197">
    <property type="entry name" value="DAP_epimerase"/>
    <property type="match status" value="1"/>
</dbReference>
<dbReference type="GO" id="GO:0005829">
    <property type="term" value="C:cytosol"/>
    <property type="evidence" value="ECO:0007669"/>
    <property type="project" value="TreeGrafter"/>
</dbReference>
<dbReference type="InterPro" id="IPR018510">
    <property type="entry name" value="DAP_epimerase_AS"/>
</dbReference>
<dbReference type="NCBIfam" id="TIGR00652">
    <property type="entry name" value="DapF"/>
    <property type="match status" value="1"/>
</dbReference>
<dbReference type="UniPathway" id="UPA00034">
    <property type="reaction ID" value="UER00025"/>
</dbReference>
<comment type="function">
    <text evidence="8">Catalyzes the stereoinversion of LL-2,6-diaminopimelate (L,L-DAP) to meso-diaminopimelate (meso-DAP), a precursor of L-lysine and an essential component of the bacterial peptidoglycan.</text>
</comment>
<dbReference type="AlphaFoldDB" id="A0A8B5VXV8"/>
<dbReference type="GO" id="GO:0009089">
    <property type="term" value="P:lysine biosynthetic process via diaminopimelate"/>
    <property type="evidence" value="ECO:0007669"/>
    <property type="project" value="UniProtKB-UniRule"/>
</dbReference>
<proteinExistence type="inferred from homology"/>
<evidence type="ECO:0000256" key="3">
    <source>
        <dbReference type="ARBA" id="ARBA00013080"/>
    </source>
</evidence>
<dbReference type="Proteomes" id="UP000316316">
    <property type="component" value="Unassembled WGS sequence"/>
</dbReference>
<feature type="binding site" evidence="8">
    <location>
        <position position="13"/>
    </location>
    <ligand>
        <name>substrate</name>
    </ligand>
</feature>
<dbReference type="Pfam" id="PF01678">
    <property type="entry name" value="DAP_epimerase"/>
    <property type="match status" value="2"/>
</dbReference>
<evidence type="ECO:0000313" key="11">
    <source>
        <dbReference type="Proteomes" id="UP000316316"/>
    </source>
</evidence>
<keyword evidence="5 8" id="KW-0457">Lysine biosynthesis</keyword>
<keyword evidence="4 8" id="KW-0028">Amino-acid biosynthesis</keyword>
<sequence length="275" mass="30118">MNIPFYKLQGAGNDFILIDNQELNFASEQLTKFAARVSTRRVSVGADTLIAVEAARGSGDFYARFFNADGSEAEMCGNGARCVARWAFETGIAKEKMIIETIAGDVPAERLDKRTYRVQLNSPTVFEADKLLQVDGKEVTVDYVELGNPGIPHLVVHVPDLAMTELETILDFARKLRIHPAFEKGANVNFYDILSDQTVVERTYERGVEDFTLACGTGTGSTAYALTKKGLVKSDPVVIEVLGGQLQVNVVENDLYLIGDTNMVVKGTILDEDLA</sequence>